<proteinExistence type="predicted"/>
<keyword evidence="2" id="KW-1185">Reference proteome</keyword>
<comment type="caution">
    <text evidence="1">The sequence shown here is derived from an EMBL/GenBank/DDBJ whole genome shotgun (WGS) entry which is preliminary data.</text>
</comment>
<accession>A0ABN9VNM0</accession>
<sequence>MAWLAEQLAKVPQRRTPVVWAYLNDGAGLERVDGLWIFDGRDVVPEQSATRGYLAGPPFAEYLAAHGVHIANVHVGFARAFLGNPGASSCVDMIALPGALVRVLRSVGPLRQPSVVSSI</sequence>
<dbReference type="Proteomes" id="UP001189429">
    <property type="component" value="Unassembled WGS sequence"/>
</dbReference>
<evidence type="ECO:0000313" key="1">
    <source>
        <dbReference type="EMBL" id="CAK0874976.1"/>
    </source>
</evidence>
<name>A0ABN9VNM0_9DINO</name>
<evidence type="ECO:0000313" key="2">
    <source>
        <dbReference type="Proteomes" id="UP001189429"/>
    </source>
</evidence>
<reference evidence="1" key="1">
    <citation type="submission" date="2023-10" db="EMBL/GenBank/DDBJ databases">
        <authorList>
            <person name="Chen Y."/>
            <person name="Shah S."/>
            <person name="Dougan E. K."/>
            <person name="Thang M."/>
            <person name="Chan C."/>
        </authorList>
    </citation>
    <scope>NUCLEOTIDE SEQUENCE [LARGE SCALE GENOMIC DNA]</scope>
</reference>
<protein>
    <submittedName>
        <fullName evidence="1">Uncharacterized protein</fullName>
    </submittedName>
</protein>
<organism evidence="1 2">
    <name type="scientific">Prorocentrum cordatum</name>
    <dbReference type="NCBI Taxonomy" id="2364126"/>
    <lineage>
        <taxon>Eukaryota</taxon>
        <taxon>Sar</taxon>
        <taxon>Alveolata</taxon>
        <taxon>Dinophyceae</taxon>
        <taxon>Prorocentrales</taxon>
        <taxon>Prorocentraceae</taxon>
        <taxon>Prorocentrum</taxon>
    </lineage>
</organism>
<gene>
    <name evidence="1" type="ORF">PCOR1329_LOCUS59726</name>
</gene>
<dbReference type="EMBL" id="CAUYUJ010017456">
    <property type="protein sequence ID" value="CAK0874976.1"/>
    <property type="molecule type" value="Genomic_DNA"/>
</dbReference>